<comment type="caution">
    <text evidence="3">The sequence shown here is derived from an EMBL/GenBank/DDBJ whole genome shotgun (WGS) entry which is preliminary data.</text>
</comment>
<dbReference type="PANTHER" id="PTHR31716">
    <property type="entry name" value="PROTEIN FMC1 HOMOLOG"/>
    <property type="match status" value="1"/>
</dbReference>
<dbReference type="Proteomes" id="UP000285301">
    <property type="component" value="Unassembled WGS sequence"/>
</dbReference>
<name>A0A443R0L0_9ACAR</name>
<organism evidence="3 4">
    <name type="scientific">Dinothrombium tinctorium</name>
    <dbReference type="NCBI Taxonomy" id="1965070"/>
    <lineage>
        <taxon>Eukaryota</taxon>
        <taxon>Metazoa</taxon>
        <taxon>Ecdysozoa</taxon>
        <taxon>Arthropoda</taxon>
        <taxon>Chelicerata</taxon>
        <taxon>Arachnida</taxon>
        <taxon>Acari</taxon>
        <taxon>Acariformes</taxon>
        <taxon>Trombidiformes</taxon>
        <taxon>Prostigmata</taxon>
        <taxon>Anystina</taxon>
        <taxon>Parasitengona</taxon>
        <taxon>Trombidioidea</taxon>
        <taxon>Trombidiidae</taxon>
        <taxon>Dinothrombium</taxon>
    </lineage>
</organism>
<accession>A0A443R0L0</accession>
<evidence type="ECO:0000256" key="1">
    <source>
        <dbReference type="ARBA" id="ARBA00009058"/>
    </source>
</evidence>
<evidence type="ECO:0000313" key="3">
    <source>
        <dbReference type="EMBL" id="RWS08812.1"/>
    </source>
</evidence>
<reference evidence="3 4" key="1">
    <citation type="journal article" date="2018" name="Gigascience">
        <title>Genomes of trombidid mites reveal novel predicted allergens and laterally-transferred genes associated with secondary metabolism.</title>
        <authorList>
            <person name="Dong X."/>
            <person name="Chaisiri K."/>
            <person name="Xia D."/>
            <person name="Armstrong S.D."/>
            <person name="Fang Y."/>
            <person name="Donnelly M.J."/>
            <person name="Kadowaki T."/>
            <person name="McGarry J.W."/>
            <person name="Darby A.C."/>
            <person name="Makepeace B.L."/>
        </authorList>
    </citation>
    <scope>NUCLEOTIDE SEQUENCE [LARGE SCALE GENOMIC DNA]</scope>
    <source>
        <strain evidence="3">UoL-WK</strain>
    </source>
</reference>
<evidence type="ECO:0000256" key="2">
    <source>
        <dbReference type="ARBA" id="ARBA00013846"/>
    </source>
</evidence>
<dbReference type="EMBL" id="NCKU01002776">
    <property type="protein sequence ID" value="RWS08812.1"/>
    <property type="molecule type" value="Genomic_DNA"/>
</dbReference>
<comment type="similarity">
    <text evidence="1">Belongs to the FMC1 family.</text>
</comment>
<dbReference type="PANTHER" id="PTHR31716:SF1">
    <property type="entry name" value="PROTEIN FMC1 HOMOLOG"/>
    <property type="match status" value="1"/>
</dbReference>
<sequence length="103" mass="12328">MEASKAVISVLRNISKELRKSTLQKRAVNNVTLRHVLNEYRKYETTEQRTCRAKQEMQFLAQTYHCYLNSSRLYRELHNRYYGKGERGVEETARLLGFEIRKK</sequence>
<gene>
    <name evidence="3" type="ORF">B4U79_11693</name>
</gene>
<protein>
    <recommendedName>
        <fullName evidence="2">Protein FMC1 homolog</fullName>
    </recommendedName>
</protein>
<proteinExistence type="inferred from homology"/>
<keyword evidence="4" id="KW-1185">Reference proteome</keyword>
<dbReference type="STRING" id="1965070.A0A443R0L0"/>
<dbReference type="AlphaFoldDB" id="A0A443R0L0"/>
<dbReference type="OrthoDB" id="551431at2759"/>
<dbReference type="GO" id="GO:0005739">
    <property type="term" value="C:mitochondrion"/>
    <property type="evidence" value="ECO:0007669"/>
    <property type="project" value="TreeGrafter"/>
</dbReference>
<evidence type="ECO:0000313" key="4">
    <source>
        <dbReference type="Proteomes" id="UP000285301"/>
    </source>
</evidence>
<dbReference type="InterPro" id="IPR037667">
    <property type="entry name" value="FMC1_homologue"/>
</dbReference>